<dbReference type="Proteomes" id="UP000028933">
    <property type="component" value="Chromosome"/>
</dbReference>
<dbReference type="RefSeq" id="WP_024565977.1">
    <property type="nucleotide sequence ID" value="NZ_CP007547.1"/>
</dbReference>
<dbReference type="EMBL" id="CP007547">
    <property type="protein sequence ID" value="AIL47101.1"/>
    <property type="molecule type" value="Genomic_DNA"/>
</dbReference>
<dbReference type="GO" id="GO:0006629">
    <property type="term" value="P:lipid metabolic process"/>
    <property type="evidence" value="ECO:0007669"/>
    <property type="project" value="InterPro"/>
</dbReference>
<dbReference type="InterPro" id="IPR017946">
    <property type="entry name" value="PLC-like_Pdiesterase_TIM-brl"/>
</dbReference>
<evidence type="ECO:0000313" key="2">
    <source>
        <dbReference type="Proteomes" id="UP000028933"/>
    </source>
</evidence>
<dbReference type="HOGENOM" id="CLU_095644_0_0_10"/>
<dbReference type="STRING" id="1338011.BD94_3326"/>
<dbReference type="KEGG" id="eao:BD94_3326"/>
<dbReference type="SUPFAM" id="SSF51695">
    <property type="entry name" value="PLC-like phosphodiesterases"/>
    <property type="match status" value="1"/>
</dbReference>
<sequence>MEIISHRGFWLEDHEKNTIESFKRSFENSFGTETDIRDCNGTLVISHDIASNNSISVESFFELYNTFNIEGMLALNIKSDGLSGYLQQLIQKYQIKNYFVFDMSVPDSFAYKNKLEFFSRQSELEEHPIFYNECRGIWMDAFYNEKWISEELIRGHLSESKVVALVSPDLHKRDYLSFWSFLKSTSLSLEHNIILCTDFPKEAEEFFKTSNLNE</sequence>
<name>A0A077EHN1_9FLAO</name>
<reference evidence="1" key="2">
    <citation type="journal article" date="2015" name="Genome Biol. Evol.">
        <title>Complete Genome Sequence and Transcriptomic Analysis of the Novel Pathogen Elizabethkingia anophelis in Response to Oxidative Stress.</title>
        <authorList>
            <person name="Li Y."/>
            <person name="Liu Y."/>
            <person name="Chew S.C."/>
            <person name="Tay M."/>
            <person name="Salido M.M."/>
            <person name="Teo J."/>
            <person name="Lauro F.M."/>
            <person name="Givskov M."/>
            <person name="Yang L."/>
        </authorList>
    </citation>
    <scope>NUCLEOTIDE SEQUENCE</scope>
    <source>
        <strain evidence="1">NUHP1</strain>
    </source>
</reference>
<dbReference type="Gene3D" id="3.20.20.190">
    <property type="entry name" value="Phosphatidylinositol (PI) phosphodiesterase"/>
    <property type="match status" value="1"/>
</dbReference>
<gene>
    <name evidence="1" type="ORF">BD94_3326</name>
</gene>
<evidence type="ECO:0000313" key="1">
    <source>
        <dbReference type="EMBL" id="AIL47101.1"/>
    </source>
</evidence>
<dbReference type="GO" id="GO:0008081">
    <property type="term" value="F:phosphoric diester hydrolase activity"/>
    <property type="evidence" value="ECO:0007669"/>
    <property type="project" value="InterPro"/>
</dbReference>
<dbReference type="AlphaFoldDB" id="A0A077EHN1"/>
<accession>A0A077EHN1</accession>
<organism evidence="1 2">
    <name type="scientific">Elizabethkingia anophelis NUHP1</name>
    <dbReference type="NCBI Taxonomy" id="1338011"/>
    <lineage>
        <taxon>Bacteria</taxon>
        <taxon>Pseudomonadati</taxon>
        <taxon>Bacteroidota</taxon>
        <taxon>Flavobacteriia</taxon>
        <taxon>Flavobacteriales</taxon>
        <taxon>Weeksellaceae</taxon>
        <taxon>Elizabethkingia</taxon>
    </lineage>
</organism>
<evidence type="ECO:0008006" key="3">
    <source>
        <dbReference type="Google" id="ProtNLM"/>
    </source>
</evidence>
<reference evidence="1" key="1">
    <citation type="journal article" date="2013" name="Lancet">
        <title>First case of E anophelis outbreak in an intensive-care unit.</title>
        <authorList>
            <person name="Teo J."/>
            <person name="Tan S.Y."/>
            <person name="Tay M."/>
            <person name="Ding Y."/>
            <person name="Kjelleberg S."/>
            <person name="Givskov M."/>
            <person name="Lin R.T."/>
            <person name="Yang L."/>
        </authorList>
    </citation>
    <scope>NUCLEOTIDE SEQUENCE [LARGE SCALE GENOMIC DNA]</scope>
    <source>
        <strain evidence="1">NUHP1</strain>
    </source>
</reference>
<proteinExistence type="predicted"/>
<protein>
    <recommendedName>
        <fullName evidence="3">Phosphodiesterase</fullName>
    </recommendedName>
</protein>
<dbReference type="eggNOG" id="COG0584">
    <property type="taxonomic scope" value="Bacteria"/>
</dbReference>